<evidence type="ECO:0000313" key="1">
    <source>
        <dbReference type="EMBL" id="KKM21566.1"/>
    </source>
</evidence>
<name>A0A0F9I1S8_9ZZZZ</name>
<gene>
    <name evidence="1" type="ORF">LCGC14_1634090</name>
</gene>
<dbReference type="AlphaFoldDB" id="A0A0F9I1S8"/>
<organism evidence="1">
    <name type="scientific">marine sediment metagenome</name>
    <dbReference type="NCBI Taxonomy" id="412755"/>
    <lineage>
        <taxon>unclassified sequences</taxon>
        <taxon>metagenomes</taxon>
        <taxon>ecological metagenomes</taxon>
    </lineage>
</organism>
<reference evidence="1" key="1">
    <citation type="journal article" date="2015" name="Nature">
        <title>Complex archaea that bridge the gap between prokaryotes and eukaryotes.</title>
        <authorList>
            <person name="Spang A."/>
            <person name="Saw J.H."/>
            <person name="Jorgensen S.L."/>
            <person name="Zaremba-Niedzwiedzka K."/>
            <person name="Martijn J."/>
            <person name="Lind A.E."/>
            <person name="van Eijk R."/>
            <person name="Schleper C."/>
            <person name="Guy L."/>
            <person name="Ettema T.J."/>
        </authorList>
    </citation>
    <scope>NUCLEOTIDE SEQUENCE</scope>
</reference>
<sequence>MAVSVGDLEATIRLLDELSPSLKQVQKNIGGFSAKSSLLMGVFQGAGIAAFQAVSRAAMAAVGAVTNFVKESTLLAVAAVESESLFEVSFGKMADAAREWSEETSAALGLNAFEIRRQSGILFTMVSSMGVATDAAFEMSTGLTVLAADMSSFFDIPMEEAFNKLSAGISGEIEPLKRLGIVIPMAEKKSKALSMGILKQGEVFSEAAKVQAFYQLLMEKTITAQGDLARTIDSPANAMRILSSQFEQFQVHIGNA</sequence>
<dbReference type="EMBL" id="LAZR01013522">
    <property type="protein sequence ID" value="KKM21566.1"/>
    <property type="molecule type" value="Genomic_DNA"/>
</dbReference>
<proteinExistence type="predicted"/>
<evidence type="ECO:0008006" key="2">
    <source>
        <dbReference type="Google" id="ProtNLM"/>
    </source>
</evidence>
<comment type="caution">
    <text evidence="1">The sequence shown here is derived from an EMBL/GenBank/DDBJ whole genome shotgun (WGS) entry which is preliminary data.</text>
</comment>
<accession>A0A0F9I1S8</accession>
<protein>
    <recommendedName>
        <fullName evidence="2">Phage tail tape measure protein domain-containing protein</fullName>
    </recommendedName>
</protein>
<feature type="non-terminal residue" evidence="1">
    <location>
        <position position="256"/>
    </location>
</feature>